<dbReference type="OrthoDB" id="6065087at2"/>
<gene>
    <name evidence="2" type="ORF">FF100_22340</name>
</gene>
<evidence type="ECO:0000259" key="1">
    <source>
        <dbReference type="Pfam" id="PF18013"/>
    </source>
</evidence>
<dbReference type="Gene3D" id="1.10.530.10">
    <property type="match status" value="1"/>
</dbReference>
<dbReference type="EMBL" id="VDDA01000012">
    <property type="protein sequence ID" value="TNC10414.1"/>
    <property type="molecule type" value="Genomic_DNA"/>
</dbReference>
<proteinExistence type="predicted"/>
<evidence type="ECO:0000313" key="3">
    <source>
        <dbReference type="Proteomes" id="UP000305267"/>
    </source>
</evidence>
<sequence>MADDILKQFMFSIEFKTDEASQKKMMTALAGASKAIEAVSEALAAMAAAAAVAAIKLAGSFEGLSYASQKAGTTVQNLKGLAYAVSQLGGTYEGAKASVEAFARQMRANPGYEGLVKSLGVATRENGKLRETTDIFRDLGEVFRKKPYHIGFTYAQSLGIDEESFRAIRDHGDQLKRFKEEYDHTSRSLGLNQGDLGKRSAELMNFWRRLTSTLEILSARTLETFYPIIKKVMDYLSDTVVRYGPQIDAFWTQVGKGLEVAERGAKAFYGPLFDIYKLMFETMVSNFNESGGLPRLMKELKETFTDLGNTVKRDYDYIVKLIQLVGLDKVAAAVGAGIKSGFRESDWTGGGMPDWTSPVPEAGAGGATGKGALEPYRQGRIARALGRAKDWITGNKPPSIRHGYQTGKQGSVSLGKIGRSENARAIIDELRTAGYSDNAIAAVVGSMQTERGFNPRAANNVKGGHTGLWQWDKDRWPRIAR</sequence>
<dbReference type="Pfam" id="PF18013">
    <property type="entry name" value="Phage_lysozyme2"/>
    <property type="match status" value="1"/>
</dbReference>
<evidence type="ECO:0000313" key="2">
    <source>
        <dbReference type="EMBL" id="TNC10414.1"/>
    </source>
</evidence>
<dbReference type="InterPro" id="IPR041219">
    <property type="entry name" value="Phage_lysozyme2"/>
</dbReference>
<feature type="domain" description="Phage tail lysozyme" evidence="1">
    <location>
        <begin position="421"/>
        <end position="475"/>
    </location>
</feature>
<keyword evidence="3" id="KW-1185">Reference proteome</keyword>
<name>A0A5C4LBH8_9HYPH</name>
<organism evidence="2 3">
    <name type="scientific">Methylobacterium terricola</name>
    <dbReference type="NCBI Taxonomy" id="2583531"/>
    <lineage>
        <taxon>Bacteria</taxon>
        <taxon>Pseudomonadati</taxon>
        <taxon>Pseudomonadota</taxon>
        <taxon>Alphaproteobacteria</taxon>
        <taxon>Hyphomicrobiales</taxon>
        <taxon>Methylobacteriaceae</taxon>
        <taxon>Methylobacterium</taxon>
    </lineage>
</organism>
<dbReference type="Proteomes" id="UP000305267">
    <property type="component" value="Unassembled WGS sequence"/>
</dbReference>
<protein>
    <recommendedName>
        <fullName evidence="1">Phage tail lysozyme domain-containing protein</fullName>
    </recommendedName>
</protein>
<dbReference type="RefSeq" id="WP_139037973.1">
    <property type="nucleotide sequence ID" value="NZ_VDDA01000012.1"/>
</dbReference>
<dbReference type="AlphaFoldDB" id="A0A5C4LBH8"/>
<reference evidence="2 3" key="1">
    <citation type="submission" date="2019-06" db="EMBL/GenBank/DDBJ databases">
        <title>Genome of Methylobacterium sp. 17Sr1-39.</title>
        <authorList>
            <person name="Seo T."/>
        </authorList>
    </citation>
    <scope>NUCLEOTIDE SEQUENCE [LARGE SCALE GENOMIC DNA]</scope>
    <source>
        <strain evidence="2 3">17Sr1-39</strain>
    </source>
</reference>
<accession>A0A5C4LBH8</accession>
<comment type="caution">
    <text evidence="2">The sequence shown here is derived from an EMBL/GenBank/DDBJ whole genome shotgun (WGS) entry which is preliminary data.</text>
</comment>